<keyword evidence="2" id="KW-0132">Cell division</keyword>
<dbReference type="InterPro" id="IPR005234">
    <property type="entry name" value="ScpB_csome_segregation"/>
</dbReference>
<dbReference type="SUPFAM" id="SSF46785">
    <property type="entry name" value="Winged helix' DNA-binding domain"/>
    <property type="match status" value="2"/>
</dbReference>
<dbReference type="KEGG" id="rml:FF011L_05200"/>
<dbReference type="Gene3D" id="1.10.10.10">
    <property type="entry name" value="Winged helix-like DNA-binding domain superfamily/Winged helix DNA-binding domain"/>
    <property type="match status" value="2"/>
</dbReference>
<dbReference type="InterPro" id="IPR036390">
    <property type="entry name" value="WH_DNA-bd_sf"/>
</dbReference>
<protein>
    <submittedName>
        <fullName evidence="6">Segregation and condensation protein B</fullName>
    </submittedName>
</protein>
<accession>A0A517MA80</accession>
<gene>
    <name evidence="6" type="primary">scpB</name>
    <name evidence="6" type="ORF">FF011L_05200</name>
</gene>
<evidence type="ECO:0000313" key="6">
    <source>
        <dbReference type="EMBL" id="QDS91785.1"/>
    </source>
</evidence>
<sequence>MSNLEDSDLPDDDTPSEEEPEEEWEEVSLEELGAVYAKVLAEADGNEAEPTDEEAANRDDTGDPPLEPPVEEEEVSTGPVTIEGIIEAALFVGHPDNQRLTAKQLAGMIRDVSPKEVEQTIDDLNTSYAEAGQAIRILREEGGFQMLLAPELETVRRAFYGKVRDAHLSQGAVEVLALVAYQPGVDAQTVQDQRGKESGPLLNQLVRRRMLRVERNKPAGGGRTVSTYFPTDRFLQFFHLSSLEDLPHVEEEGIISPPTDS</sequence>
<evidence type="ECO:0000256" key="4">
    <source>
        <dbReference type="ARBA" id="ARBA00023306"/>
    </source>
</evidence>
<keyword evidence="1" id="KW-0963">Cytoplasm</keyword>
<feature type="compositionally biased region" description="Acidic residues" evidence="5">
    <location>
        <begin position="44"/>
        <end position="54"/>
    </location>
</feature>
<reference evidence="6 7" key="1">
    <citation type="submission" date="2019-02" db="EMBL/GenBank/DDBJ databases">
        <title>Deep-cultivation of Planctomycetes and their phenomic and genomic characterization uncovers novel biology.</title>
        <authorList>
            <person name="Wiegand S."/>
            <person name="Jogler M."/>
            <person name="Boedeker C."/>
            <person name="Pinto D."/>
            <person name="Vollmers J."/>
            <person name="Rivas-Marin E."/>
            <person name="Kohn T."/>
            <person name="Peeters S.H."/>
            <person name="Heuer A."/>
            <person name="Rast P."/>
            <person name="Oberbeckmann S."/>
            <person name="Bunk B."/>
            <person name="Jeske O."/>
            <person name="Meyerdierks A."/>
            <person name="Storesund J.E."/>
            <person name="Kallscheuer N."/>
            <person name="Luecker S."/>
            <person name="Lage O.M."/>
            <person name="Pohl T."/>
            <person name="Merkel B.J."/>
            <person name="Hornburger P."/>
            <person name="Mueller R.-W."/>
            <person name="Bruemmer F."/>
            <person name="Labrenz M."/>
            <person name="Spormann A.M."/>
            <person name="Op den Camp H."/>
            <person name="Overmann J."/>
            <person name="Amann R."/>
            <person name="Jetten M.S.M."/>
            <person name="Mascher T."/>
            <person name="Medema M.H."/>
            <person name="Devos D.P."/>
            <person name="Kaster A.-K."/>
            <person name="Ovreas L."/>
            <person name="Rohde M."/>
            <person name="Galperin M.Y."/>
            <person name="Jogler C."/>
        </authorList>
    </citation>
    <scope>NUCLEOTIDE SEQUENCE [LARGE SCALE GENOMIC DNA]</scope>
    <source>
        <strain evidence="6 7">FF011L</strain>
    </source>
</reference>
<dbReference type="InterPro" id="IPR036388">
    <property type="entry name" value="WH-like_DNA-bd_sf"/>
</dbReference>
<keyword evidence="4" id="KW-0131">Cell cycle</keyword>
<feature type="region of interest" description="Disordered" evidence="5">
    <location>
        <begin position="39"/>
        <end position="78"/>
    </location>
</feature>
<dbReference type="Proteomes" id="UP000320672">
    <property type="component" value="Chromosome"/>
</dbReference>
<dbReference type="AlphaFoldDB" id="A0A517MA80"/>
<evidence type="ECO:0000256" key="2">
    <source>
        <dbReference type="ARBA" id="ARBA00022618"/>
    </source>
</evidence>
<organism evidence="6 7">
    <name type="scientific">Roseimaritima multifibrata</name>
    <dbReference type="NCBI Taxonomy" id="1930274"/>
    <lineage>
        <taxon>Bacteria</taxon>
        <taxon>Pseudomonadati</taxon>
        <taxon>Planctomycetota</taxon>
        <taxon>Planctomycetia</taxon>
        <taxon>Pirellulales</taxon>
        <taxon>Pirellulaceae</taxon>
        <taxon>Roseimaritima</taxon>
    </lineage>
</organism>
<evidence type="ECO:0000256" key="1">
    <source>
        <dbReference type="ARBA" id="ARBA00022490"/>
    </source>
</evidence>
<dbReference type="OrthoDB" id="258422at2"/>
<feature type="region of interest" description="Disordered" evidence="5">
    <location>
        <begin position="1"/>
        <end position="27"/>
    </location>
</feature>
<proteinExistence type="predicted"/>
<keyword evidence="7" id="KW-1185">Reference proteome</keyword>
<dbReference type="RefSeq" id="WP_145349946.1">
    <property type="nucleotide sequence ID" value="NZ_CP036262.1"/>
</dbReference>
<evidence type="ECO:0000256" key="5">
    <source>
        <dbReference type="SAM" id="MobiDB-lite"/>
    </source>
</evidence>
<keyword evidence="3" id="KW-0159">Chromosome partition</keyword>
<dbReference type="PANTHER" id="PTHR34298:SF2">
    <property type="entry name" value="SEGREGATION AND CONDENSATION PROTEIN B"/>
    <property type="match status" value="1"/>
</dbReference>
<dbReference type="GO" id="GO:0051301">
    <property type="term" value="P:cell division"/>
    <property type="evidence" value="ECO:0007669"/>
    <property type="project" value="UniProtKB-KW"/>
</dbReference>
<evidence type="ECO:0000256" key="3">
    <source>
        <dbReference type="ARBA" id="ARBA00022829"/>
    </source>
</evidence>
<dbReference type="EMBL" id="CP036262">
    <property type="protein sequence ID" value="QDS91785.1"/>
    <property type="molecule type" value="Genomic_DNA"/>
</dbReference>
<dbReference type="Pfam" id="PF04079">
    <property type="entry name" value="SMC_ScpB"/>
    <property type="match status" value="1"/>
</dbReference>
<evidence type="ECO:0000313" key="7">
    <source>
        <dbReference type="Proteomes" id="UP000320672"/>
    </source>
</evidence>
<dbReference type="PANTHER" id="PTHR34298">
    <property type="entry name" value="SEGREGATION AND CONDENSATION PROTEIN B"/>
    <property type="match status" value="1"/>
</dbReference>
<dbReference type="GO" id="GO:0051304">
    <property type="term" value="P:chromosome separation"/>
    <property type="evidence" value="ECO:0007669"/>
    <property type="project" value="InterPro"/>
</dbReference>
<name>A0A517MA80_9BACT</name>